<feature type="domain" description="HTH cro/C1-type" evidence="1">
    <location>
        <begin position="16"/>
        <end position="47"/>
    </location>
</feature>
<dbReference type="OrthoDB" id="3682205at2"/>
<dbReference type="InterPro" id="IPR010982">
    <property type="entry name" value="Lambda_DNA-bd_dom_sf"/>
</dbReference>
<name>A0A5Q0GXI7_SACSY</name>
<dbReference type="CDD" id="cd00093">
    <property type="entry name" value="HTH_XRE"/>
    <property type="match status" value="1"/>
</dbReference>
<keyword evidence="3" id="KW-1185">Reference proteome</keyword>
<dbReference type="AlphaFoldDB" id="A0A5Q0GXI7"/>
<dbReference type="RefSeq" id="WP_153278026.1">
    <property type="nucleotide sequence ID" value="NZ_CP034550.1"/>
</dbReference>
<dbReference type="KEGG" id="ssyi:EKG83_11735"/>
<dbReference type="PROSITE" id="PS50943">
    <property type="entry name" value="HTH_CROC1"/>
    <property type="match status" value="1"/>
</dbReference>
<dbReference type="InterPro" id="IPR001387">
    <property type="entry name" value="Cro/C1-type_HTH"/>
</dbReference>
<organism evidence="2 3">
    <name type="scientific">Saccharothrix syringae</name>
    <name type="common">Nocardiopsis syringae</name>
    <dbReference type="NCBI Taxonomy" id="103733"/>
    <lineage>
        <taxon>Bacteria</taxon>
        <taxon>Bacillati</taxon>
        <taxon>Actinomycetota</taxon>
        <taxon>Actinomycetes</taxon>
        <taxon>Pseudonocardiales</taxon>
        <taxon>Pseudonocardiaceae</taxon>
        <taxon>Saccharothrix</taxon>
    </lineage>
</organism>
<protein>
    <submittedName>
        <fullName evidence="2">XRE family transcriptional regulator</fullName>
    </submittedName>
</protein>
<dbReference type="GO" id="GO:0003677">
    <property type="term" value="F:DNA binding"/>
    <property type="evidence" value="ECO:0007669"/>
    <property type="project" value="InterPro"/>
</dbReference>
<evidence type="ECO:0000313" key="3">
    <source>
        <dbReference type="Proteomes" id="UP000325787"/>
    </source>
</evidence>
<dbReference type="SUPFAM" id="SSF47413">
    <property type="entry name" value="lambda repressor-like DNA-binding domains"/>
    <property type="match status" value="1"/>
</dbReference>
<evidence type="ECO:0000313" key="2">
    <source>
        <dbReference type="EMBL" id="QFZ18062.1"/>
    </source>
</evidence>
<dbReference type="Proteomes" id="UP000325787">
    <property type="component" value="Chromosome"/>
</dbReference>
<gene>
    <name evidence="2" type="ORF">EKG83_11735</name>
</gene>
<dbReference type="Pfam" id="PF13560">
    <property type="entry name" value="HTH_31"/>
    <property type="match status" value="1"/>
</dbReference>
<reference evidence="3" key="1">
    <citation type="journal article" date="2021" name="Curr. Microbiol.">
        <title>Complete genome of nocamycin-producing strain Saccharothrix syringae NRRL B-16468 reveals the biosynthetic potential for secondary metabolites.</title>
        <authorList>
            <person name="Mo X."/>
            <person name="Yang S."/>
        </authorList>
    </citation>
    <scope>NUCLEOTIDE SEQUENCE [LARGE SCALE GENOMIC DNA]</scope>
    <source>
        <strain evidence="3">ATCC 51364 / DSM 43886 / JCM 6844 / KCTC 9398 / NBRC 14523 / NRRL B-16468 / INA 2240</strain>
    </source>
</reference>
<dbReference type="EMBL" id="CP034550">
    <property type="protein sequence ID" value="QFZ18062.1"/>
    <property type="molecule type" value="Genomic_DNA"/>
</dbReference>
<dbReference type="InterPro" id="IPR043917">
    <property type="entry name" value="DUF5753"/>
</dbReference>
<proteinExistence type="predicted"/>
<dbReference type="Pfam" id="PF19054">
    <property type="entry name" value="DUF5753"/>
    <property type="match status" value="1"/>
</dbReference>
<evidence type="ECO:0000259" key="1">
    <source>
        <dbReference type="PROSITE" id="PS50943"/>
    </source>
</evidence>
<sequence length="182" mass="20074">MDMRPSLRGRLLGGRLRGLREQRGLTVDELARRVGLPPDRIRNLEEGGSPRGAKKDLWCSWGAPATTVLDELCRSAERIDLHAPLGVAPVYRDLDADRCTAYVLADALTDRTDVTFRVIPRDAGAYPGIEQPMTLFRMAGGPPVVCYPYAHAVMFTEDPEHATAAHRVFDHLRELTVTPGTG</sequence>
<dbReference type="Gene3D" id="1.10.260.40">
    <property type="entry name" value="lambda repressor-like DNA-binding domains"/>
    <property type="match status" value="1"/>
</dbReference>
<accession>A0A5Q0GXI7</accession>